<accession>L9KHI1</accession>
<proteinExistence type="predicted"/>
<dbReference type="Proteomes" id="UP000011518">
    <property type="component" value="Unassembled WGS sequence"/>
</dbReference>
<gene>
    <name evidence="2" type="ORF">TREES_T100004246</name>
</gene>
<evidence type="ECO:0000313" key="3">
    <source>
        <dbReference type="Proteomes" id="UP000011518"/>
    </source>
</evidence>
<dbReference type="InParanoid" id="L9KHI1"/>
<sequence>MRTTPPALLPLDAAPPQHFAKHQEAGRKRAESSARSSESQAPFRREENEGEGALRSQSESGFRTGNSLNSYTGRTSADCPLQQQTFITFSDDTTFEEWFPQNQPPKVSPVTHHPDLYWDRVTDIPYATAGAFKVIREAYEKYIATLRLLLTASALEPLPGSGPQDLRQKIVIK</sequence>
<feature type="compositionally biased region" description="Basic and acidic residues" evidence="1">
    <location>
        <begin position="21"/>
        <end position="32"/>
    </location>
</feature>
<reference evidence="3" key="2">
    <citation type="journal article" date="2013" name="Nat. Commun.">
        <title>Genome of the Chinese tree shrew.</title>
        <authorList>
            <person name="Fan Y."/>
            <person name="Huang Z.Y."/>
            <person name="Cao C.C."/>
            <person name="Chen C.S."/>
            <person name="Chen Y.X."/>
            <person name="Fan D.D."/>
            <person name="He J."/>
            <person name="Hou H.L."/>
            <person name="Hu L."/>
            <person name="Hu X.T."/>
            <person name="Jiang X.T."/>
            <person name="Lai R."/>
            <person name="Lang Y.S."/>
            <person name="Liang B."/>
            <person name="Liao S.G."/>
            <person name="Mu D."/>
            <person name="Ma Y.Y."/>
            <person name="Niu Y.Y."/>
            <person name="Sun X.Q."/>
            <person name="Xia J.Q."/>
            <person name="Xiao J."/>
            <person name="Xiong Z.Q."/>
            <person name="Xu L."/>
            <person name="Yang L."/>
            <person name="Zhang Y."/>
            <person name="Zhao W."/>
            <person name="Zhao X.D."/>
            <person name="Zheng Y.T."/>
            <person name="Zhou J.M."/>
            <person name="Zhu Y.B."/>
            <person name="Zhang G.J."/>
            <person name="Wang J."/>
            <person name="Yao Y.G."/>
        </authorList>
    </citation>
    <scope>NUCLEOTIDE SEQUENCE [LARGE SCALE GENOMIC DNA]</scope>
</reference>
<dbReference type="AlphaFoldDB" id="L9KHI1"/>
<feature type="compositionally biased region" description="Polar residues" evidence="1">
    <location>
        <begin position="55"/>
        <end position="76"/>
    </location>
</feature>
<feature type="compositionally biased region" description="Low complexity" evidence="1">
    <location>
        <begin position="1"/>
        <end position="16"/>
    </location>
</feature>
<keyword evidence="3" id="KW-1185">Reference proteome</keyword>
<feature type="region of interest" description="Disordered" evidence="1">
    <location>
        <begin position="1"/>
        <end position="76"/>
    </location>
</feature>
<evidence type="ECO:0000313" key="2">
    <source>
        <dbReference type="EMBL" id="ELW62176.1"/>
    </source>
</evidence>
<dbReference type="STRING" id="246437.L9KHI1"/>
<dbReference type="PANTHER" id="PTHR13275:SF4">
    <property type="entry name" value="VACUOLAR PROTEIN SORTING-ASSOCIATED PROTEIN 72 HOMOLOG"/>
    <property type="match status" value="1"/>
</dbReference>
<name>L9KHI1_TUPCH</name>
<dbReference type="GO" id="GO:0005634">
    <property type="term" value="C:nucleus"/>
    <property type="evidence" value="ECO:0007669"/>
    <property type="project" value="TreeGrafter"/>
</dbReference>
<dbReference type="EMBL" id="KB320836">
    <property type="protein sequence ID" value="ELW62176.1"/>
    <property type="molecule type" value="Genomic_DNA"/>
</dbReference>
<dbReference type="PANTHER" id="PTHR13275">
    <property type="entry name" value="YL-1 PROTEIN TRANSCRIPTION FACTOR-LIKE 1"/>
    <property type="match status" value="1"/>
</dbReference>
<organism evidence="2 3">
    <name type="scientific">Tupaia chinensis</name>
    <name type="common">Chinese tree shrew</name>
    <name type="synonym">Tupaia belangeri chinensis</name>
    <dbReference type="NCBI Taxonomy" id="246437"/>
    <lineage>
        <taxon>Eukaryota</taxon>
        <taxon>Metazoa</taxon>
        <taxon>Chordata</taxon>
        <taxon>Craniata</taxon>
        <taxon>Vertebrata</taxon>
        <taxon>Euteleostomi</taxon>
        <taxon>Mammalia</taxon>
        <taxon>Eutheria</taxon>
        <taxon>Euarchontoglires</taxon>
        <taxon>Scandentia</taxon>
        <taxon>Tupaiidae</taxon>
        <taxon>Tupaia</taxon>
    </lineage>
</organism>
<protein>
    <submittedName>
        <fullName evidence="2">Vacuolar protein sorting-associated protein 72 like protein</fullName>
    </submittedName>
</protein>
<reference evidence="3" key="1">
    <citation type="submission" date="2012-07" db="EMBL/GenBank/DDBJ databases">
        <title>Genome of the Chinese tree shrew, a rising model animal genetically related to primates.</title>
        <authorList>
            <person name="Zhang G."/>
            <person name="Fan Y."/>
            <person name="Yao Y."/>
            <person name="Huang Z."/>
        </authorList>
    </citation>
    <scope>NUCLEOTIDE SEQUENCE [LARGE SCALE GENOMIC DNA]</scope>
</reference>
<evidence type="ECO:0000256" key="1">
    <source>
        <dbReference type="SAM" id="MobiDB-lite"/>
    </source>
</evidence>